<organism evidence="2 3">
    <name type="scientific">Paenibacillus oceani</name>
    <dbReference type="NCBI Taxonomy" id="2772510"/>
    <lineage>
        <taxon>Bacteria</taxon>
        <taxon>Bacillati</taxon>
        <taxon>Bacillota</taxon>
        <taxon>Bacilli</taxon>
        <taxon>Bacillales</taxon>
        <taxon>Paenibacillaceae</taxon>
        <taxon>Paenibacillus</taxon>
    </lineage>
</organism>
<evidence type="ECO:0000313" key="3">
    <source>
        <dbReference type="Proteomes" id="UP000639396"/>
    </source>
</evidence>
<comment type="caution">
    <text evidence="2">The sequence shown here is derived from an EMBL/GenBank/DDBJ whole genome shotgun (WGS) entry which is preliminary data.</text>
</comment>
<dbReference type="InterPro" id="IPR006311">
    <property type="entry name" value="TAT_signal"/>
</dbReference>
<name>A0A927CDW6_9BACL</name>
<evidence type="ECO:0000313" key="2">
    <source>
        <dbReference type="EMBL" id="MBD2865674.1"/>
    </source>
</evidence>
<feature type="chain" id="PRO_5038372155" evidence="1">
    <location>
        <begin position="24"/>
        <end position="641"/>
    </location>
</feature>
<evidence type="ECO:0000256" key="1">
    <source>
        <dbReference type="SAM" id="SignalP"/>
    </source>
</evidence>
<dbReference type="EMBL" id="JACXJA010000045">
    <property type="protein sequence ID" value="MBD2865674.1"/>
    <property type="molecule type" value="Genomic_DNA"/>
</dbReference>
<gene>
    <name evidence="2" type="ORF">IDH45_27205</name>
</gene>
<dbReference type="RefSeq" id="WP_190931294.1">
    <property type="nucleotide sequence ID" value="NZ_JACXJA010000045.1"/>
</dbReference>
<accession>A0A927CDW6</accession>
<reference evidence="2" key="1">
    <citation type="submission" date="2020-09" db="EMBL/GenBank/DDBJ databases">
        <title>A novel bacterium of genus Paenibacillus, isolated from South China Sea.</title>
        <authorList>
            <person name="Huang H."/>
            <person name="Mo K."/>
            <person name="Hu Y."/>
        </authorList>
    </citation>
    <scope>NUCLEOTIDE SEQUENCE</scope>
    <source>
        <strain evidence="2">IB182363</strain>
    </source>
</reference>
<feature type="signal peptide" evidence="1">
    <location>
        <begin position="1"/>
        <end position="23"/>
    </location>
</feature>
<dbReference type="PROSITE" id="PS51318">
    <property type="entry name" value="TAT"/>
    <property type="match status" value="1"/>
</dbReference>
<sequence>MSEQKMSRRSILTALGVAGAALATGSFIQVTSAQQGTVTGHMYGGGPGGLPEMLKKRVLALDSIADLNGYEGEYAGRQVHLIGYMPGTDTGGGIYYWDADCPKFAHNGGTIVSPTVPFDRNNLAGFLQRAGETDPSGLGCWMAIGLLVDVNTVSALVAGGRRETFHFEGETSISAEIFAKSSLYAWNAEIVQTAVDHSIVYFTGVPGPSYKDVVGFRLAQPDSSSPGGGTANNHASIKFGGGEFNRVMLNKVDTAALGISFGYGSIHLPRRRHEYGVAAFNSFRNIEKMAIENIGASYSMIVGNGVDGIRGNSHGIRLSGYGKPTDAADAECEGVVGAANVIRGMQTGVSMQNTAKGFNLSALYMENVGYAVHAIKGTSQANNPTLGRVDFSSKNVGRGIWSQGASYTTYDFTINGTSEGAGVEELTESSAEGHNVYRGVMRRTAGTGAMIRYSYQVIDLLIDSPAQSGCVLSGGFCRGSVTVTGAGSNGVAVYGSNNKLEVVAANCAGYELLIAGNRNVMDVNIDGDVLLTGSDNQLRGFISGTITVQGQGNDITGVQGYTARGRYAGTTNAAGEVAIPLGLRAYSKGFSVTATVEDAAENGSCRLVSLDSSGVATFAVFANHVPVASSGIVIHWQAQAL</sequence>
<proteinExistence type="predicted"/>
<dbReference type="Proteomes" id="UP000639396">
    <property type="component" value="Unassembled WGS sequence"/>
</dbReference>
<protein>
    <submittedName>
        <fullName evidence="2">Uncharacterized protein</fullName>
    </submittedName>
</protein>
<keyword evidence="3" id="KW-1185">Reference proteome</keyword>
<dbReference type="AlphaFoldDB" id="A0A927CDW6"/>
<keyword evidence="1" id="KW-0732">Signal</keyword>